<dbReference type="RefSeq" id="WP_166155266.1">
    <property type="nucleotide sequence ID" value="NZ_JAAOIW010000018.1"/>
</dbReference>
<reference evidence="1" key="1">
    <citation type="submission" date="2020-03" db="EMBL/GenBank/DDBJ databases">
        <title>Draft sequencing of Paenibacilllus sp. S3N08.</title>
        <authorList>
            <person name="Kim D.-U."/>
        </authorList>
    </citation>
    <scope>NUCLEOTIDE SEQUENCE</scope>
    <source>
        <strain evidence="1">S3N08</strain>
    </source>
</reference>
<accession>A0ABX0JE23</accession>
<dbReference type="EMBL" id="JAAOIW010000018">
    <property type="protein sequence ID" value="NHN34382.1"/>
    <property type="molecule type" value="Genomic_DNA"/>
</dbReference>
<protein>
    <submittedName>
        <fullName evidence="1">Uncharacterized protein</fullName>
    </submittedName>
</protein>
<sequence length="66" mass="7456">MNLDIQFKLRVLSKLSGMEATIGRLVGIFHDEDYREGLFGSILQSASSQKISTFEQSIQLLTTTKY</sequence>
<name>A0ABX0JE23_9BACL</name>
<evidence type="ECO:0000313" key="1">
    <source>
        <dbReference type="EMBL" id="NHN34382.1"/>
    </source>
</evidence>
<proteinExistence type="predicted"/>
<dbReference type="Proteomes" id="UP001165962">
    <property type="component" value="Unassembled WGS sequence"/>
</dbReference>
<evidence type="ECO:0000313" key="2">
    <source>
        <dbReference type="Proteomes" id="UP001165962"/>
    </source>
</evidence>
<keyword evidence="2" id="KW-1185">Reference proteome</keyword>
<gene>
    <name evidence="1" type="ORF">G9U52_31805</name>
</gene>
<organism evidence="1 2">
    <name type="scientific">Paenibacillus agricola</name>
    <dbReference type="NCBI Taxonomy" id="2716264"/>
    <lineage>
        <taxon>Bacteria</taxon>
        <taxon>Bacillati</taxon>
        <taxon>Bacillota</taxon>
        <taxon>Bacilli</taxon>
        <taxon>Bacillales</taxon>
        <taxon>Paenibacillaceae</taxon>
        <taxon>Paenibacillus</taxon>
    </lineage>
</organism>
<comment type="caution">
    <text evidence="1">The sequence shown here is derived from an EMBL/GenBank/DDBJ whole genome shotgun (WGS) entry which is preliminary data.</text>
</comment>